<feature type="compositionally biased region" description="Polar residues" evidence="13">
    <location>
        <begin position="249"/>
        <end position="267"/>
    </location>
</feature>
<feature type="domain" description="C2H2-type" evidence="14">
    <location>
        <begin position="406"/>
        <end position="433"/>
    </location>
</feature>
<dbReference type="PANTHER" id="PTHR24399:SF75">
    <property type="entry name" value="ZFP14 ZINC FINGER PROTEIN-RELATED"/>
    <property type="match status" value="1"/>
</dbReference>
<dbReference type="FunFam" id="3.30.160.60:FF:000459">
    <property type="entry name" value="Zinc finger with KRAB and SCAN domains 1"/>
    <property type="match status" value="1"/>
</dbReference>
<dbReference type="GO" id="GO:0002682">
    <property type="term" value="P:regulation of immune system process"/>
    <property type="evidence" value="ECO:0007669"/>
    <property type="project" value="TreeGrafter"/>
</dbReference>
<dbReference type="PROSITE" id="PS00028">
    <property type="entry name" value="ZINC_FINGER_C2H2_1"/>
    <property type="match status" value="13"/>
</dbReference>
<evidence type="ECO:0000256" key="1">
    <source>
        <dbReference type="ARBA" id="ARBA00004123"/>
    </source>
</evidence>
<feature type="domain" description="C2H2-type" evidence="14">
    <location>
        <begin position="630"/>
        <end position="657"/>
    </location>
</feature>
<dbReference type="PROSITE" id="PS50157">
    <property type="entry name" value="ZINC_FINGER_C2H2_2"/>
    <property type="match status" value="13"/>
</dbReference>
<feature type="domain" description="C2H2-type" evidence="14">
    <location>
        <begin position="378"/>
        <end position="405"/>
    </location>
</feature>
<dbReference type="EMBL" id="JABVXQ010000007">
    <property type="protein sequence ID" value="KAF6099868.1"/>
    <property type="molecule type" value="Genomic_DNA"/>
</dbReference>
<feature type="domain" description="C2H2-type" evidence="14">
    <location>
        <begin position="546"/>
        <end position="573"/>
    </location>
</feature>
<keyword evidence="8" id="KW-0238">DNA-binding</keyword>
<keyword evidence="7" id="KW-0805">Transcription regulation</keyword>
<evidence type="ECO:0000313" key="17">
    <source>
        <dbReference type="Proteomes" id="UP000664940"/>
    </source>
</evidence>
<dbReference type="FunFam" id="1.10.4020.10:FF:000001">
    <property type="entry name" value="zinc finger protein 263 isoform X1"/>
    <property type="match status" value="1"/>
</dbReference>
<dbReference type="Gene3D" id="3.30.160.60">
    <property type="entry name" value="Classic Zinc Finger"/>
    <property type="match status" value="13"/>
</dbReference>
<dbReference type="GO" id="GO:0005654">
    <property type="term" value="C:nucleoplasm"/>
    <property type="evidence" value="ECO:0007669"/>
    <property type="project" value="TreeGrafter"/>
</dbReference>
<evidence type="ECO:0000256" key="4">
    <source>
        <dbReference type="ARBA" id="ARBA00022737"/>
    </source>
</evidence>
<gene>
    <name evidence="16" type="ORF">HJG60_011594</name>
</gene>
<dbReference type="FunFam" id="3.30.160.60:FF:000047">
    <property type="entry name" value="zinc finger protein OZF"/>
    <property type="match status" value="1"/>
</dbReference>
<dbReference type="FunFam" id="3.30.160.60:FF:002209">
    <property type="match status" value="1"/>
</dbReference>
<evidence type="ECO:0000256" key="2">
    <source>
        <dbReference type="ARBA" id="ARBA00006991"/>
    </source>
</evidence>
<feature type="domain" description="C2H2-type" evidence="14">
    <location>
        <begin position="602"/>
        <end position="629"/>
    </location>
</feature>
<dbReference type="Pfam" id="PF02023">
    <property type="entry name" value="SCAN"/>
    <property type="match status" value="1"/>
</dbReference>
<dbReference type="FunFam" id="3.30.160.60:FF:000176">
    <property type="entry name" value="zinc finger protein 70"/>
    <property type="match status" value="1"/>
</dbReference>
<dbReference type="FunFam" id="3.30.160.60:FF:002090">
    <property type="entry name" value="Zinc finger protein 473"/>
    <property type="match status" value="1"/>
</dbReference>
<feature type="domain" description="C2H2-type" evidence="14">
    <location>
        <begin position="490"/>
        <end position="517"/>
    </location>
</feature>
<keyword evidence="10 12" id="KW-0539">Nucleus</keyword>
<feature type="domain" description="C2H2-type" evidence="14">
    <location>
        <begin position="462"/>
        <end position="489"/>
    </location>
</feature>
<dbReference type="CDD" id="cd07936">
    <property type="entry name" value="SCAN"/>
    <property type="match status" value="1"/>
</dbReference>
<dbReference type="FunFam" id="3.30.160.60:FF:000358">
    <property type="entry name" value="zinc finger protein 24"/>
    <property type="match status" value="1"/>
</dbReference>
<evidence type="ECO:0000256" key="12">
    <source>
        <dbReference type="PROSITE-ProRule" id="PRU00187"/>
    </source>
</evidence>
<feature type="domain" description="C2H2-type" evidence="14">
    <location>
        <begin position="686"/>
        <end position="713"/>
    </location>
</feature>
<dbReference type="Pfam" id="PF00096">
    <property type="entry name" value="zf-C2H2"/>
    <property type="match status" value="13"/>
</dbReference>
<feature type="compositionally biased region" description="Low complexity" evidence="13">
    <location>
        <begin position="192"/>
        <end position="201"/>
    </location>
</feature>
<feature type="region of interest" description="Disordered" evidence="13">
    <location>
        <begin position="232"/>
        <end position="295"/>
    </location>
</feature>
<dbReference type="PROSITE" id="PS50804">
    <property type="entry name" value="SCAN_BOX"/>
    <property type="match status" value="1"/>
</dbReference>
<evidence type="ECO:0000256" key="7">
    <source>
        <dbReference type="ARBA" id="ARBA00023015"/>
    </source>
</evidence>
<reference evidence="16 17" key="1">
    <citation type="journal article" date="2020" name="Nature">
        <title>Six reference-quality genomes reveal evolution of bat adaptations.</title>
        <authorList>
            <person name="Jebb D."/>
            <person name="Huang Z."/>
            <person name="Pippel M."/>
            <person name="Hughes G.M."/>
            <person name="Lavrichenko K."/>
            <person name="Devanna P."/>
            <person name="Winkler S."/>
            <person name="Jermiin L.S."/>
            <person name="Skirmuntt E.C."/>
            <person name="Katzourakis A."/>
            <person name="Burkitt-Gray L."/>
            <person name="Ray D.A."/>
            <person name="Sullivan K.A.M."/>
            <person name="Roscito J.G."/>
            <person name="Kirilenko B.M."/>
            <person name="Davalos L.M."/>
            <person name="Corthals A.P."/>
            <person name="Power M.L."/>
            <person name="Jones G."/>
            <person name="Ransome R.D."/>
            <person name="Dechmann D.K.N."/>
            <person name="Locatelli A.G."/>
            <person name="Puechmaille S.J."/>
            <person name="Fedrigo O."/>
            <person name="Jarvis E.D."/>
            <person name="Hiller M."/>
            <person name="Vernes S.C."/>
            <person name="Myers E.W."/>
            <person name="Teeling E.C."/>
        </authorList>
    </citation>
    <scope>NUCLEOTIDE SEQUENCE [LARGE SCALE GENOMIC DNA]</scope>
    <source>
        <strain evidence="16">Bat1K_MPI-CBG_1</strain>
    </source>
</reference>
<dbReference type="FunFam" id="3.30.160.60:FF:000295">
    <property type="entry name" value="zinc finger protein 19"/>
    <property type="match status" value="2"/>
</dbReference>
<accession>A0A833ZW21</accession>
<dbReference type="FunFam" id="3.30.160.60:FF:002343">
    <property type="entry name" value="Zinc finger protein 33A"/>
    <property type="match status" value="2"/>
</dbReference>
<dbReference type="AlphaFoldDB" id="A0A833ZW21"/>
<keyword evidence="6" id="KW-0862">Zinc</keyword>
<keyword evidence="3" id="KW-0479">Metal-binding</keyword>
<feature type="compositionally biased region" description="Basic and acidic residues" evidence="13">
    <location>
        <begin position="347"/>
        <end position="358"/>
    </location>
</feature>
<dbReference type="InterPro" id="IPR013087">
    <property type="entry name" value="Znf_C2H2_type"/>
</dbReference>
<evidence type="ECO:0000256" key="11">
    <source>
        <dbReference type="PROSITE-ProRule" id="PRU00042"/>
    </source>
</evidence>
<keyword evidence="4" id="KW-0677">Repeat</keyword>
<evidence type="ECO:0000256" key="6">
    <source>
        <dbReference type="ARBA" id="ARBA00022833"/>
    </source>
</evidence>
<dbReference type="Proteomes" id="UP000664940">
    <property type="component" value="Unassembled WGS sequence"/>
</dbReference>
<comment type="subcellular location">
    <subcellularLocation>
        <location evidence="1 12">Nucleus</location>
    </subcellularLocation>
</comment>
<feature type="region of interest" description="Disordered" evidence="13">
    <location>
        <begin position="347"/>
        <end position="366"/>
    </location>
</feature>
<dbReference type="FunFam" id="3.30.160.60:FF:000016">
    <property type="entry name" value="zinc finger protein 37 homolog"/>
    <property type="match status" value="1"/>
</dbReference>
<dbReference type="PANTHER" id="PTHR24399">
    <property type="entry name" value="ZINC FINGER AND BTB DOMAIN-CONTAINING"/>
    <property type="match status" value="1"/>
</dbReference>
<feature type="domain" description="SCAN box" evidence="15">
    <location>
        <begin position="54"/>
        <end position="136"/>
    </location>
</feature>
<keyword evidence="9" id="KW-0804">Transcription</keyword>
<feature type="domain" description="C2H2-type" evidence="14">
    <location>
        <begin position="518"/>
        <end position="545"/>
    </location>
</feature>
<dbReference type="GO" id="GO:0001227">
    <property type="term" value="F:DNA-binding transcription repressor activity, RNA polymerase II-specific"/>
    <property type="evidence" value="ECO:0007669"/>
    <property type="project" value="TreeGrafter"/>
</dbReference>
<evidence type="ECO:0000259" key="15">
    <source>
        <dbReference type="PROSITE" id="PS50804"/>
    </source>
</evidence>
<dbReference type="GO" id="GO:0001817">
    <property type="term" value="P:regulation of cytokine production"/>
    <property type="evidence" value="ECO:0007669"/>
    <property type="project" value="TreeGrafter"/>
</dbReference>
<dbReference type="SUPFAM" id="SSF47353">
    <property type="entry name" value="Retrovirus capsid dimerization domain-like"/>
    <property type="match status" value="1"/>
</dbReference>
<dbReference type="InterPro" id="IPR003309">
    <property type="entry name" value="SCAN_dom"/>
</dbReference>
<dbReference type="SMART" id="SM00355">
    <property type="entry name" value="ZnF_C2H2"/>
    <property type="match status" value="13"/>
</dbReference>
<dbReference type="InterPro" id="IPR038269">
    <property type="entry name" value="SCAN_sf"/>
</dbReference>
<feature type="region of interest" description="Disordered" evidence="13">
    <location>
        <begin position="159"/>
        <end position="217"/>
    </location>
</feature>
<evidence type="ECO:0000256" key="13">
    <source>
        <dbReference type="SAM" id="MobiDB-lite"/>
    </source>
</evidence>
<feature type="domain" description="C2H2-type" evidence="14">
    <location>
        <begin position="658"/>
        <end position="685"/>
    </location>
</feature>
<comment type="caution">
    <text evidence="16">The sequence shown here is derived from an EMBL/GenBank/DDBJ whole genome shotgun (WGS) entry which is preliminary data.</text>
</comment>
<dbReference type="Gene3D" id="1.10.4020.10">
    <property type="entry name" value="DNA breaking-rejoining enzymes"/>
    <property type="match status" value="1"/>
</dbReference>
<protein>
    <recommendedName>
        <fullName evidence="18">Zinc finger protein with KRAB and SCAN domains 7</fullName>
    </recommendedName>
</protein>
<keyword evidence="5 11" id="KW-0863">Zinc-finger</keyword>
<comment type="similarity">
    <text evidence="2">Belongs to the krueppel C2H2-type zinc-finger protein family.</text>
</comment>
<dbReference type="GO" id="GO:0008270">
    <property type="term" value="F:zinc ion binding"/>
    <property type="evidence" value="ECO:0007669"/>
    <property type="project" value="UniProtKB-KW"/>
</dbReference>
<dbReference type="GO" id="GO:0000978">
    <property type="term" value="F:RNA polymerase II cis-regulatory region sequence-specific DNA binding"/>
    <property type="evidence" value="ECO:0007669"/>
    <property type="project" value="TreeGrafter"/>
</dbReference>
<feature type="domain" description="C2H2-type" evidence="14">
    <location>
        <begin position="574"/>
        <end position="601"/>
    </location>
</feature>
<feature type="domain" description="C2H2-type" evidence="14">
    <location>
        <begin position="434"/>
        <end position="461"/>
    </location>
</feature>
<evidence type="ECO:0000256" key="9">
    <source>
        <dbReference type="ARBA" id="ARBA00023163"/>
    </source>
</evidence>
<name>A0A833ZW21_9CHIR</name>
<proteinExistence type="inferred from homology"/>
<evidence type="ECO:0000256" key="10">
    <source>
        <dbReference type="ARBA" id="ARBA00023242"/>
    </source>
</evidence>
<feature type="region of interest" description="Disordered" evidence="13">
    <location>
        <begin position="728"/>
        <end position="749"/>
    </location>
</feature>
<evidence type="ECO:0000259" key="14">
    <source>
        <dbReference type="PROSITE" id="PS50157"/>
    </source>
</evidence>
<evidence type="ECO:0000313" key="16">
    <source>
        <dbReference type="EMBL" id="KAF6099868.1"/>
    </source>
</evidence>
<dbReference type="SUPFAM" id="SSF57667">
    <property type="entry name" value="beta-beta-alpha zinc fingers"/>
    <property type="match status" value="7"/>
</dbReference>
<evidence type="ECO:0000256" key="5">
    <source>
        <dbReference type="ARBA" id="ARBA00022771"/>
    </source>
</evidence>
<dbReference type="FunFam" id="3.30.160.60:FF:000512">
    <property type="entry name" value="zinc finger protein 197 isoform X1"/>
    <property type="match status" value="1"/>
</dbReference>
<dbReference type="FunFam" id="3.30.160.60:FF:001498">
    <property type="entry name" value="Zinc finger protein 404"/>
    <property type="match status" value="1"/>
</dbReference>
<evidence type="ECO:0000256" key="8">
    <source>
        <dbReference type="ARBA" id="ARBA00023125"/>
    </source>
</evidence>
<evidence type="ECO:0000256" key="3">
    <source>
        <dbReference type="ARBA" id="ARBA00022723"/>
    </source>
</evidence>
<organism evidence="16 17">
    <name type="scientific">Phyllostomus discolor</name>
    <name type="common">pale spear-nosed bat</name>
    <dbReference type="NCBI Taxonomy" id="89673"/>
    <lineage>
        <taxon>Eukaryota</taxon>
        <taxon>Metazoa</taxon>
        <taxon>Chordata</taxon>
        <taxon>Craniata</taxon>
        <taxon>Vertebrata</taxon>
        <taxon>Euteleostomi</taxon>
        <taxon>Mammalia</taxon>
        <taxon>Eutheria</taxon>
        <taxon>Laurasiatheria</taxon>
        <taxon>Chiroptera</taxon>
        <taxon>Yangochiroptera</taxon>
        <taxon>Phyllostomidae</taxon>
        <taxon>Phyllostominae</taxon>
        <taxon>Phyllostomus</taxon>
    </lineage>
</organism>
<evidence type="ECO:0008006" key="18">
    <source>
        <dbReference type="Google" id="ProtNLM"/>
    </source>
</evidence>
<dbReference type="SMART" id="SM00431">
    <property type="entry name" value="SCAN"/>
    <property type="match status" value="1"/>
</dbReference>
<feature type="domain" description="C2H2-type" evidence="14">
    <location>
        <begin position="714"/>
        <end position="741"/>
    </location>
</feature>
<sequence>MATQGRAALGLISRGAVLQKQEGRLTVKQEPGGQTWRQGCSLQRNHPPVCEIFRLHFRQLCYHEMSGPQEALSRLRELCRWWLMPEVHTKEQILELLVLEQFLSILPGEIRTWVQLHHPESGEEAVAVVEDFQRHLSGLGEVSAPAQGQEVHLEELTGLSATEESPPASPVGDGSAAGGHLEPLPDAGARQPRSGRSAPCASPAPAPPQVGSSGHQAAAAVLRMAGPQGSAAYEFPSADHTGRKWTGRAPSQRTLNQNSMPETSCSVASPGESKMEKSELPPGREMSEGPGSPAGTPGGLCGVEPGAPGAGITCEDAVGQLEAQPSEEGGSSLESNFLEMTCEDKNKSTKDGCKEPGDHQNLSSRPAEQWVVKSQKFYQCDECGKAFSRSSHLTGHQRIHTGEKPYECIECGKTFRQTSQLIVHLRTHTGEKPYECSKCGKTYRHSSHLVQHQRHHDGEKPYMCNECGKAFSQSSHLIDHQRTHTGEKPYECSDCGETFIQSKSLVRHQVLHTGEKPYKCNECGKAFCSNRNLTDHQRIHTGEKPYECFECGKTFSRNKCLTRHQSLHTGEKPYKCRECGKAFSQNSQLADHERIHTGEKPFECSECGKAFSLSKCLIRHQRLHTGEKPYKCNECGKSFNQNSHLIIHQRIHTGEKPYECSECGKVFSYSSSLMVHQRTHTGEKPYKCNNCGKAFSDSSQLIVHQRVHTGEKPYECAECGKAFSQRSTFNHHQRTHTGEKQSGVARSAS</sequence>
<dbReference type="InterPro" id="IPR036236">
    <property type="entry name" value="Znf_C2H2_sf"/>
</dbReference>